<dbReference type="InterPro" id="IPR053710">
    <property type="entry name" value="Arylamine_NAT_domain_sf"/>
</dbReference>
<sequence length="264" mass="30674">MNVVDSYLKHIHINKQDYTDDKELLNAIHHHHYLYIPFENLDIHLGKRLSMNPNEVLEKIVTGNRGGLCYETNSLLYLILEELGYNVHFISSKFWNKEKQTWNADYSHLALCVTINGDQYLFDVGMGGAFIHPIQLEDNNTQTDLNGQYRIVKETQSSFILLKNIDGNWIQELKIDANPQPLEAFIPMLHKTETDPLSHFTQKIICSKQTLTGRISITNRALKITNHGEKNVYPIIDHFEWDRLLYEHFNINIPSISSKLQTIN</sequence>
<comment type="caution">
    <text evidence="3">The sequence shown here is derived from an EMBL/GenBank/DDBJ whole genome shotgun (WGS) entry which is preliminary data.</text>
</comment>
<dbReference type="PANTHER" id="PTHR11786">
    <property type="entry name" value="N-HYDROXYARYLAMINE O-ACETYLTRANSFERASE"/>
    <property type="match status" value="1"/>
</dbReference>
<dbReference type="Pfam" id="PF00797">
    <property type="entry name" value="Acetyltransf_2"/>
    <property type="match status" value="1"/>
</dbReference>
<dbReference type="AlphaFoldDB" id="A0A1E5LBY1"/>
<dbReference type="InterPro" id="IPR001447">
    <property type="entry name" value="Arylamine_N-AcTrfase"/>
</dbReference>
<dbReference type="GO" id="GO:0016407">
    <property type="term" value="F:acetyltransferase activity"/>
    <property type="evidence" value="ECO:0007669"/>
    <property type="project" value="InterPro"/>
</dbReference>
<reference evidence="3 4" key="1">
    <citation type="submission" date="2016-08" db="EMBL/GenBank/DDBJ databases">
        <title>Genome of Bacillus solimangrovi GH2-4.</title>
        <authorList>
            <person name="Lim S."/>
            <person name="Kim B.-C."/>
        </authorList>
    </citation>
    <scope>NUCLEOTIDE SEQUENCE [LARGE SCALE GENOMIC DNA]</scope>
    <source>
        <strain evidence="3 4">GH2-4</strain>
    </source>
</reference>
<evidence type="ECO:0000313" key="3">
    <source>
        <dbReference type="EMBL" id="OEH91583.1"/>
    </source>
</evidence>
<keyword evidence="4" id="KW-1185">Reference proteome</keyword>
<dbReference type="PRINTS" id="PR01543">
    <property type="entry name" value="ANATRNSFRASE"/>
</dbReference>
<evidence type="ECO:0000256" key="1">
    <source>
        <dbReference type="ARBA" id="ARBA00006547"/>
    </source>
</evidence>
<proteinExistence type="inferred from homology"/>
<accession>A0A1E5LBY1</accession>
<dbReference type="PANTHER" id="PTHR11786:SF0">
    <property type="entry name" value="ARYLAMINE N-ACETYLTRANSFERASE 4-RELATED"/>
    <property type="match status" value="1"/>
</dbReference>
<protein>
    <recommendedName>
        <fullName evidence="5">Acetyltransferase</fullName>
    </recommendedName>
</protein>
<dbReference type="Proteomes" id="UP000095209">
    <property type="component" value="Unassembled WGS sequence"/>
</dbReference>
<dbReference type="EMBL" id="MJEH01000055">
    <property type="protein sequence ID" value="OEH91583.1"/>
    <property type="molecule type" value="Genomic_DNA"/>
</dbReference>
<name>A0A1E5LBY1_9BACI</name>
<dbReference type="SUPFAM" id="SSF54001">
    <property type="entry name" value="Cysteine proteinases"/>
    <property type="match status" value="1"/>
</dbReference>
<gene>
    <name evidence="3" type="ORF">BFG57_04205</name>
</gene>
<dbReference type="STRING" id="1305675.BFG57_04205"/>
<organism evidence="3 4">
    <name type="scientific">Bacillus solimangrovi</name>
    <dbReference type="NCBI Taxonomy" id="1305675"/>
    <lineage>
        <taxon>Bacteria</taxon>
        <taxon>Bacillati</taxon>
        <taxon>Bacillota</taxon>
        <taxon>Bacilli</taxon>
        <taxon>Bacillales</taxon>
        <taxon>Bacillaceae</taxon>
        <taxon>Bacillus</taxon>
    </lineage>
</organism>
<evidence type="ECO:0008006" key="5">
    <source>
        <dbReference type="Google" id="ProtNLM"/>
    </source>
</evidence>
<dbReference type="Gene3D" id="3.30.2140.20">
    <property type="match status" value="1"/>
</dbReference>
<evidence type="ECO:0000256" key="2">
    <source>
        <dbReference type="RuleBase" id="RU003452"/>
    </source>
</evidence>
<dbReference type="RefSeq" id="WP_069718320.1">
    <property type="nucleotide sequence ID" value="NZ_MJEH01000055.1"/>
</dbReference>
<dbReference type="InterPro" id="IPR038765">
    <property type="entry name" value="Papain-like_cys_pep_sf"/>
</dbReference>
<evidence type="ECO:0000313" key="4">
    <source>
        <dbReference type="Proteomes" id="UP000095209"/>
    </source>
</evidence>
<comment type="similarity">
    <text evidence="1 2">Belongs to the arylamine N-acetyltransferase family.</text>
</comment>